<evidence type="ECO:0000259" key="1">
    <source>
        <dbReference type="SMART" id="SM00829"/>
    </source>
</evidence>
<dbReference type="EMBL" id="BMAT01000196">
    <property type="protein sequence ID" value="GFR61446.1"/>
    <property type="molecule type" value="Genomic_DNA"/>
</dbReference>
<dbReference type="GO" id="GO:0008270">
    <property type="term" value="F:zinc ion binding"/>
    <property type="evidence" value="ECO:0007669"/>
    <property type="project" value="InterPro"/>
</dbReference>
<evidence type="ECO:0000313" key="3">
    <source>
        <dbReference type="Proteomes" id="UP000762676"/>
    </source>
</evidence>
<evidence type="ECO:0000313" key="2">
    <source>
        <dbReference type="EMBL" id="GFR61446.1"/>
    </source>
</evidence>
<dbReference type="SMART" id="SM00829">
    <property type="entry name" value="PKS_ER"/>
    <property type="match status" value="1"/>
</dbReference>
<dbReference type="PANTHER" id="PTHR43482">
    <property type="entry name" value="PROTEIN AST1-RELATED"/>
    <property type="match status" value="1"/>
</dbReference>
<organism evidence="2 3">
    <name type="scientific">Elysia marginata</name>
    <dbReference type="NCBI Taxonomy" id="1093978"/>
    <lineage>
        <taxon>Eukaryota</taxon>
        <taxon>Metazoa</taxon>
        <taxon>Spiralia</taxon>
        <taxon>Lophotrochozoa</taxon>
        <taxon>Mollusca</taxon>
        <taxon>Gastropoda</taxon>
        <taxon>Heterobranchia</taxon>
        <taxon>Euthyneura</taxon>
        <taxon>Panpulmonata</taxon>
        <taxon>Sacoglossa</taxon>
        <taxon>Placobranchoidea</taxon>
        <taxon>Plakobranchidae</taxon>
        <taxon>Elysia</taxon>
    </lineage>
</organism>
<gene>
    <name evidence="2" type="ORF">ElyMa_000103600</name>
</gene>
<dbReference type="InterPro" id="IPR014182">
    <property type="entry name" value="ADH_Zn_typ-1"/>
</dbReference>
<name>A0AAV4EMH6_9GAST</name>
<reference evidence="2 3" key="1">
    <citation type="journal article" date="2021" name="Elife">
        <title>Chloroplast acquisition without the gene transfer in kleptoplastic sea slugs, Plakobranchus ocellatus.</title>
        <authorList>
            <person name="Maeda T."/>
            <person name="Takahashi S."/>
            <person name="Yoshida T."/>
            <person name="Shimamura S."/>
            <person name="Takaki Y."/>
            <person name="Nagai Y."/>
            <person name="Toyoda A."/>
            <person name="Suzuki Y."/>
            <person name="Arimoto A."/>
            <person name="Ishii H."/>
            <person name="Satoh N."/>
            <person name="Nishiyama T."/>
            <person name="Hasebe M."/>
            <person name="Maruyama T."/>
            <person name="Minagawa J."/>
            <person name="Obokata J."/>
            <person name="Shigenobu S."/>
        </authorList>
    </citation>
    <scope>NUCLEOTIDE SEQUENCE [LARGE SCALE GENOMIC DNA]</scope>
</reference>
<dbReference type="SUPFAM" id="SSF50129">
    <property type="entry name" value="GroES-like"/>
    <property type="match status" value="1"/>
</dbReference>
<dbReference type="SUPFAM" id="SSF51735">
    <property type="entry name" value="NAD(P)-binding Rossmann-fold domains"/>
    <property type="match status" value="1"/>
</dbReference>
<dbReference type="Gene3D" id="3.40.50.720">
    <property type="entry name" value="NAD(P)-binding Rossmann-like Domain"/>
    <property type="match status" value="1"/>
</dbReference>
<dbReference type="InterPro" id="IPR013154">
    <property type="entry name" value="ADH-like_N"/>
</dbReference>
<accession>A0AAV4EMH6</accession>
<proteinExistence type="predicted"/>
<dbReference type="Pfam" id="PF13602">
    <property type="entry name" value="ADH_zinc_N_2"/>
    <property type="match status" value="1"/>
</dbReference>
<dbReference type="NCBIfam" id="TIGR02817">
    <property type="entry name" value="adh_fam_1"/>
    <property type="match status" value="1"/>
</dbReference>
<dbReference type="Gene3D" id="3.90.180.10">
    <property type="entry name" value="Medium-chain alcohol dehydrogenases, catalytic domain"/>
    <property type="match status" value="1"/>
</dbReference>
<dbReference type="CDD" id="cd08252">
    <property type="entry name" value="AL_MDR"/>
    <property type="match status" value="1"/>
</dbReference>
<feature type="domain" description="Enoyl reductase (ER)" evidence="1">
    <location>
        <begin position="8"/>
        <end position="309"/>
    </location>
</feature>
<dbReference type="InterPro" id="IPR036291">
    <property type="entry name" value="NAD(P)-bd_dom_sf"/>
</dbReference>
<dbReference type="Proteomes" id="UP000762676">
    <property type="component" value="Unassembled WGS sequence"/>
</dbReference>
<dbReference type="InterPro" id="IPR020843">
    <property type="entry name" value="ER"/>
</dbReference>
<sequence>MPKPKPSGRELLVNISAVSIDPVDYKIRQIYAKDKSKILGWDVVGIVEETGSEVGLFEKGDRIFYPGDITHSDTNTEYQLIDERIVGRAPKNLDDVQLAAIPLIALTASEILFDRMRLSKQADQNKTILIIGGARALASIVIQLAKKVLDATIIATASGKEAIKWCKNIGVDHVVDHKDLVNEVRNLGFQDVDYILDFVDTNFYWNAMIELIKSQGHIASISTSRAPIVLNGLKNKSATFSWELMSNRSISKSDDMIEQHYMLNKTADLFESEELKPIIKKILEGFTVDNFKKAHSLLESGKTIGKIVIKH</sequence>
<keyword evidence="3" id="KW-1185">Reference proteome</keyword>
<dbReference type="InterPro" id="IPR011032">
    <property type="entry name" value="GroES-like_sf"/>
</dbReference>
<protein>
    <submittedName>
        <fullName evidence="2">Zinc-type alcohol dehydrogenase-like protein</fullName>
    </submittedName>
</protein>
<dbReference type="AlphaFoldDB" id="A0AAV4EMH6"/>
<dbReference type="PANTHER" id="PTHR43482:SF1">
    <property type="entry name" value="PROTEIN AST1-RELATED"/>
    <property type="match status" value="1"/>
</dbReference>
<comment type="caution">
    <text evidence="2">The sequence shown here is derived from an EMBL/GenBank/DDBJ whole genome shotgun (WGS) entry which is preliminary data.</text>
</comment>
<dbReference type="InterPro" id="IPR052585">
    <property type="entry name" value="Lipid_raft_assoc_Zn_ADH"/>
</dbReference>
<dbReference type="Pfam" id="PF08240">
    <property type="entry name" value="ADH_N"/>
    <property type="match status" value="1"/>
</dbReference>
<dbReference type="GO" id="GO:0016491">
    <property type="term" value="F:oxidoreductase activity"/>
    <property type="evidence" value="ECO:0007669"/>
    <property type="project" value="InterPro"/>
</dbReference>